<proteinExistence type="predicted"/>
<evidence type="ECO:0000313" key="3">
    <source>
        <dbReference type="Proteomes" id="UP001596414"/>
    </source>
</evidence>
<gene>
    <name evidence="2" type="ORF">ACFQJ7_16885</name>
</gene>
<evidence type="ECO:0008006" key="4">
    <source>
        <dbReference type="Google" id="ProtNLM"/>
    </source>
</evidence>
<evidence type="ECO:0000256" key="1">
    <source>
        <dbReference type="SAM" id="MobiDB-lite"/>
    </source>
</evidence>
<dbReference type="Gene3D" id="3.40.720.10">
    <property type="entry name" value="Alkaline Phosphatase, subunit A"/>
    <property type="match status" value="1"/>
</dbReference>
<feature type="region of interest" description="Disordered" evidence="1">
    <location>
        <begin position="263"/>
        <end position="293"/>
    </location>
</feature>
<protein>
    <recommendedName>
        <fullName evidence="4">Sulfatase</fullName>
    </recommendedName>
</protein>
<dbReference type="RefSeq" id="WP_267635738.1">
    <property type="nucleotide sequence ID" value="NZ_JAODIY010000001.1"/>
</dbReference>
<evidence type="ECO:0000313" key="2">
    <source>
        <dbReference type="EMBL" id="MFC7127672.1"/>
    </source>
</evidence>
<dbReference type="SUPFAM" id="SSF53649">
    <property type="entry name" value="Alkaline phosphatase-like"/>
    <property type="match status" value="1"/>
</dbReference>
<accession>A0ABD5X9F3</accession>
<dbReference type="AlphaFoldDB" id="A0ABD5X9F3"/>
<comment type="caution">
    <text evidence="2">The sequence shown here is derived from an EMBL/GenBank/DDBJ whole genome shotgun (WGS) entry which is preliminary data.</text>
</comment>
<sequence>MNRLFHRRAGLRVQNPGGIDVFEEDWDTLIVLDACRYDMFEKNNSLEGSLSAKPSKGSATTEWLGANVDGRDLRDTVYVTANPQLERHRDDWKVKFHHVANVWLDSGWDEQTGTVLAETMTDAAIDAHEQFPNKRLVVHYMQPHYPFVPADTAVDKTHLDSIESDKDGAAGENVWNMKFAGEIDISREKLWSLYTANLEYVLEHVERLWTSLPGKNVLTSDHGNYVGERAFPVPVREYGHPRGLYDEPLTQVPWLEHTNGERRTTYKDSTDERSESATSSVVADRLKDLGYKQ</sequence>
<dbReference type="Proteomes" id="UP001596414">
    <property type="component" value="Unassembled WGS sequence"/>
</dbReference>
<reference evidence="2 3" key="1">
    <citation type="journal article" date="2014" name="Int. J. Syst. Evol. Microbiol.">
        <title>Complete genome sequence of Corynebacterium casei LMG S-19264T (=DSM 44701T), isolated from a smear-ripened cheese.</title>
        <authorList>
            <consortium name="US DOE Joint Genome Institute (JGI-PGF)"/>
            <person name="Walter F."/>
            <person name="Albersmeier A."/>
            <person name="Kalinowski J."/>
            <person name="Ruckert C."/>
        </authorList>
    </citation>
    <scope>NUCLEOTIDE SEQUENCE [LARGE SCALE GENOMIC DNA]</scope>
    <source>
        <strain evidence="2 3">CGMCC 4.7215</strain>
    </source>
</reference>
<dbReference type="InterPro" id="IPR017850">
    <property type="entry name" value="Alkaline_phosphatase_core_sf"/>
</dbReference>
<organism evidence="2 3">
    <name type="scientific">Halovenus rubra</name>
    <dbReference type="NCBI Taxonomy" id="869890"/>
    <lineage>
        <taxon>Archaea</taxon>
        <taxon>Methanobacteriati</taxon>
        <taxon>Methanobacteriota</taxon>
        <taxon>Stenosarchaea group</taxon>
        <taxon>Halobacteria</taxon>
        <taxon>Halobacteriales</taxon>
        <taxon>Haloarculaceae</taxon>
        <taxon>Halovenus</taxon>
    </lineage>
</organism>
<name>A0ABD5X9F3_9EURY</name>
<feature type="compositionally biased region" description="Basic and acidic residues" evidence="1">
    <location>
        <begin position="284"/>
        <end position="293"/>
    </location>
</feature>
<feature type="compositionally biased region" description="Basic and acidic residues" evidence="1">
    <location>
        <begin position="263"/>
        <end position="275"/>
    </location>
</feature>
<dbReference type="EMBL" id="JBHSZQ010000051">
    <property type="protein sequence ID" value="MFC7127672.1"/>
    <property type="molecule type" value="Genomic_DNA"/>
</dbReference>